<feature type="signal peptide" evidence="4">
    <location>
        <begin position="1"/>
        <end position="27"/>
    </location>
</feature>
<dbReference type="Pfam" id="PF17962">
    <property type="entry name" value="bMG6"/>
    <property type="match status" value="1"/>
</dbReference>
<dbReference type="PANTHER" id="PTHR40094">
    <property type="entry name" value="ALPHA-2-MACROGLOBULIN HOMOLOG"/>
    <property type="match status" value="1"/>
</dbReference>
<dbReference type="Proteomes" id="UP000190460">
    <property type="component" value="Unassembled WGS sequence"/>
</dbReference>
<evidence type="ECO:0000256" key="2">
    <source>
        <dbReference type="ARBA" id="ARBA00022729"/>
    </source>
</evidence>
<protein>
    <recommendedName>
        <fullName evidence="9">Alpha-2-macroglobulin</fullName>
    </recommendedName>
</protein>
<reference evidence="7 8" key="1">
    <citation type="submission" date="2017-02" db="EMBL/GenBank/DDBJ databases">
        <authorList>
            <person name="Peterson S.W."/>
        </authorList>
    </citation>
    <scope>NUCLEOTIDE SEQUENCE [LARGE SCALE GENOMIC DNA]</scope>
    <source>
        <strain evidence="7 8">ATCC 49788</strain>
    </source>
</reference>
<feature type="domain" description="Alpha-2-macroglobulin" evidence="6">
    <location>
        <begin position="1234"/>
        <end position="1324"/>
    </location>
</feature>
<feature type="chain" id="PRO_5012029755" description="Alpha-2-macroglobulin" evidence="4">
    <location>
        <begin position="28"/>
        <end position="1951"/>
    </location>
</feature>
<dbReference type="InterPro" id="IPR001599">
    <property type="entry name" value="Macroglobln_a2"/>
</dbReference>
<proteinExistence type="inferred from homology"/>
<dbReference type="EMBL" id="FUYB01000016">
    <property type="protein sequence ID" value="SKA87904.1"/>
    <property type="molecule type" value="Genomic_DNA"/>
</dbReference>
<dbReference type="Pfam" id="PF07678">
    <property type="entry name" value="TED_complement"/>
    <property type="match status" value="1"/>
</dbReference>
<dbReference type="InterPro" id="IPR008930">
    <property type="entry name" value="Terpenoid_cyclase/PrenylTrfase"/>
</dbReference>
<dbReference type="InterPro" id="IPR011625">
    <property type="entry name" value="A2M_N_BRD"/>
</dbReference>
<dbReference type="GO" id="GO:0005615">
    <property type="term" value="C:extracellular space"/>
    <property type="evidence" value="ECO:0007669"/>
    <property type="project" value="InterPro"/>
</dbReference>
<feature type="domain" description="Alpha-2-macroglobulin bait region" evidence="5">
    <location>
        <begin position="1028"/>
        <end position="1170"/>
    </location>
</feature>
<dbReference type="Gene3D" id="2.60.40.1930">
    <property type="match status" value="1"/>
</dbReference>
<evidence type="ECO:0000256" key="3">
    <source>
        <dbReference type="SAM" id="MobiDB-lite"/>
    </source>
</evidence>
<dbReference type="InterPro" id="IPR047565">
    <property type="entry name" value="Alpha-macroglob_thiol-ester_cl"/>
</dbReference>
<dbReference type="Pfam" id="PF17972">
    <property type="entry name" value="bMG5"/>
    <property type="match status" value="1"/>
</dbReference>
<dbReference type="InterPro" id="IPR041246">
    <property type="entry name" value="Bact_MG10"/>
</dbReference>
<dbReference type="Pfam" id="PF01835">
    <property type="entry name" value="MG2"/>
    <property type="match status" value="1"/>
</dbReference>
<dbReference type="Pfam" id="PF07703">
    <property type="entry name" value="A2M_BRD"/>
    <property type="match status" value="1"/>
</dbReference>
<evidence type="ECO:0000259" key="6">
    <source>
        <dbReference type="SMART" id="SM01360"/>
    </source>
</evidence>
<organism evidence="7 8">
    <name type="scientific">Thiothrix eikelboomii</name>
    <dbReference type="NCBI Taxonomy" id="92487"/>
    <lineage>
        <taxon>Bacteria</taxon>
        <taxon>Pseudomonadati</taxon>
        <taxon>Pseudomonadota</taxon>
        <taxon>Gammaproteobacteria</taxon>
        <taxon>Thiotrichales</taxon>
        <taxon>Thiotrichaceae</taxon>
        <taxon>Thiothrix</taxon>
    </lineage>
</organism>
<dbReference type="SMART" id="SM01360">
    <property type="entry name" value="A2M"/>
    <property type="match status" value="1"/>
</dbReference>
<sequence>MKRLPLALTMRSLPLALLMASILGLNGCDETPTSADTASVANPKPETNTANTTNNVVPAKPVLDPARIATELLIQRPAAIQARNQPIVLGFRQALISEDQAGTSADRYLSFSPAVPGKAQFEGTNRIVFVPDAPLNSGQTYILTLKPQGLLNIPADTPELEFSFKTKPLELEVQTSGLEPVPDQSTQLQLRGQVFSSDYLEPDQIEKILQAKVQQQPLTIAWEHDANGTEHRFTVKAIPRETFATDLNLSWDGKAIQAVGANSSGQKALPIPSIKTFTVTRFETLRDDKNENGGKPYVSISFSDSLDPQQDLTGLVQLGTGEVKTQIVGNRLLVYPATELEPGEHKVILNPGIKAASAELGKLTERNEQSIALEPPKPAIRFVGKGSILPDNQIMEIPLEARGVNAVQVTAMEIYPEKIEQFLQVNNLSGDSEAERVGRYIWRKTIPLNAANPNQWNRYSINASDLFKTKPGTMYRLELSVDRRHSTFPCPAGTPAPQIQDKPLASSEDYDGSAASGWDGIAEYYVGSENIEYDWEKRDDPCNDSYFNYTDSAKTTHNFIASNLGLIAKQDTVGKLHVIATDLRTAAPAANTTVSLKNFQGQTLATGTTNTDGFAELATPSTPFLVVAQQGKDQAYLKVNANAALEVSQFDIGGDTINKGLKGVLYGERGVWRPGDDIHLTFALQDRSKTLPVNHPVTVQLFDPSGKLKQTLTNRQPTGPFYTFNLKTAESDPTGDWLVKAVLGGSTFNKSLKIETVRPNRLKVDLNYGVPALFGYQPLPDAKLFAQWLHGGTAANLKADVSVRLREKTTSFSTFSDYAFDDPTRKLDSEDQQLLEGRLDNQGYLSFNKSFQPEQPAPGLLSAWFTSRVFEEGGGFSLSKQELDYYPFENYVGIKLPKGDAERNMLLTDTEHTVSIGSLNAEGKEVSLAQVEVTLYKIDWKWWWDKSPDSLAEYADSSHSSKLQQAVVSTTNGKGEWKFQIKYPDWGRYLVRACDLQGKHCTGKTLYVDWPGWAGRAQEEGSGAAAMLRFSSDKTQYKVGETAQIQLPEAQAGRALLTIETSSQILEQRWLEFNGQRSQVSIPITSAMAPNAYVSISLLQAHQNRQNDRPLRLYGVLPLLVEDPSTRLQPIIQAADEWKPESTQLFKVSEQAGRPMDYTLAVVDEGLLGLTRFQTPDLHKAFYRKEALGIKTWDLFDSVIGAYSGNLERMLAIGGGDEAQIDDAANKPKRFPPVVKFLGAFHLDAGQTGEHTIELPSYLGAVRVLLVAAEANHAYGMAEKSVFVRQPLMLQSSLPRTLKIGESMEVPLTLFVADANLKSVEVKVEADAAFASVGPVVTVPFTQAGEKTATVFIKAGAKPMQGKLRFIATSGDQTSSHEVAIEVQAPNLPSIRTVSSTLAPNAGWKQTITPFGLAGTNQSSLELSPIPNLNLEQHLDYLINYPHGCLEQTTSAVFPQLYLPKLLQLEPERQQKVEHYVKRAIAKFSSFQASNGNLMYWPGSAEANDWASLYAGHFLVEAQKQGYSLPLSVMSAWQGYQIRQAQDWTSSASAEDTSATQAYRLYVLASAGKPQLGAMNRLRESGKANEQARWLLAAAYQQAGQAEAAQQTTAGLVANSLNVPVSEATFSQRLGQLGLQLETLLTLQRPQDADLVVQQISAELGDATKRFNTHDLSWALLSVSHYLSAMQQTVTADYVLDQAAAVTLTSAQPLLTQLLTANDQAFLLTVNNKGTNQLYAALNQRGVAQIGNEQAESQGLHIQAELLDRAGNKLWDASIADPNLKLQQGQDYELSLTVSNGTTQNLQHLALSALVPSGVEIVVADSKRVETAANTEGSTELAPAQPAAAVTGLSYQDLRDDRVLSYFDLAAGASQNVKIRMNAAYLGKYYFPALSVEAMYQPAIRARTAGVSLSIVKAAPVPVSTATASAAEMAAEEAETESNPDALEEDEDATN</sequence>
<dbReference type="STRING" id="92487.SAMN02745130_02894"/>
<comment type="similarity">
    <text evidence="1">Belongs to the protease inhibitor I39 (alpha-2-macroglobulin) family. Bacterial alpha-2-macroglobulin subfamily.</text>
</comment>
<dbReference type="InterPro" id="IPR002890">
    <property type="entry name" value="MG2"/>
</dbReference>
<feature type="region of interest" description="Disordered" evidence="3">
    <location>
        <begin position="32"/>
        <end position="53"/>
    </location>
</feature>
<feature type="region of interest" description="Disordered" evidence="3">
    <location>
        <begin position="489"/>
        <end position="511"/>
    </location>
</feature>
<dbReference type="CDD" id="cd02891">
    <property type="entry name" value="A2M_like"/>
    <property type="match status" value="1"/>
</dbReference>
<evidence type="ECO:0000313" key="8">
    <source>
        <dbReference type="Proteomes" id="UP000190460"/>
    </source>
</evidence>
<dbReference type="RefSeq" id="WP_234975890.1">
    <property type="nucleotide sequence ID" value="NZ_FUYB01000016.1"/>
</dbReference>
<dbReference type="InterPro" id="IPR041203">
    <property type="entry name" value="Bact_A2M_MG5"/>
</dbReference>
<dbReference type="SUPFAM" id="SSF48239">
    <property type="entry name" value="Terpenoid cyclases/Protein prenyltransferases"/>
    <property type="match status" value="1"/>
</dbReference>
<feature type="region of interest" description="Disordered" evidence="3">
    <location>
        <begin position="1924"/>
        <end position="1951"/>
    </location>
</feature>
<dbReference type="Pfam" id="PF00207">
    <property type="entry name" value="A2M"/>
    <property type="match status" value="1"/>
</dbReference>
<name>A0A1T4XEB3_9GAMM</name>
<feature type="compositionally biased region" description="Acidic residues" evidence="3">
    <location>
        <begin position="1930"/>
        <end position="1951"/>
    </location>
</feature>
<gene>
    <name evidence="7" type="ORF">SAMN02745130_02894</name>
</gene>
<dbReference type="Gene3D" id="1.50.10.20">
    <property type="match status" value="1"/>
</dbReference>
<dbReference type="InterPro" id="IPR011626">
    <property type="entry name" value="Alpha-macroglobulin_TED"/>
</dbReference>
<dbReference type="InterPro" id="IPR041462">
    <property type="entry name" value="Bact_A2M_MG6"/>
</dbReference>
<evidence type="ECO:0000259" key="5">
    <source>
        <dbReference type="SMART" id="SM01359"/>
    </source>
</evidence>
<evidence type="ECO:0000256" key="4">
    <source>
        <dbReference type="SAM" id="SignalP"/>
    </source>
</evidence>
<dbReference type="SMART" id="SM01419">
    <property type="entry name" value="Thiol-ester_cl"/>
    <property type="match status" value="1"/>
</dbReference>
<dbReference type="Pfam" id="PF17973">
    <property type="entry name" value="bMG10"/>
    <property type="match status" value="1"/>
</dbReference>
<dbReference type="InterPro" id="IPR021868">
    <property type="entry name" value="Alpha_2_Macroglob_MG3"/>
</dbReference>
<evidence type="ECO:0000313" key="7">
    <source>
        <dbReference type="EMBL" id="SKA87904.1"/>
    </source>
</evidence>
<keyword evidence="2 4" id="KW-0732">Signal</keyword>
<dbReference type="GO" id="GO:0004866">
    <property type="term" value="F:endopeptidase inhibitor activity"/>
    <property type="evidence" value="ECO:0007669"/>
    <property type="project" value="InterPro"/>
</dbReference>
<evidence type="ECO:0008006" key="9">
    <source>
        <dbReference type="Google" id="ProtNLM"/>
    </source>
</evidence>
<accession>A0A1T4XEB3</accession>
<dbReference type="PANTHER" id="PTHR40094:SF1">
    <property type="entry name" value="UBIQUITIN DOMAIN-CONTAINING PROTEIN"/>
    <property type="match status" value="1"/>
</dbReference>
<dbReference type="SMART" id="SM01359">
    <property type="entry name" value="A2M_N_2"/>
    <property type="match status" value="1"/>
</dbReference>
<dbReference type="InterPro" id="IPR051802">
    <property type="entry name" value="YfhM-like"/>
</dbReference>
<keyword evidence="8" id="KW-1185">Reference proteome</keyword>
<evidence type="ECO:0000256" key="1">
    <source>
        <dbReference type="ARBA" id="ARBA00010556"/>
    </source>
</evidence>
<dbReference type="Pfam" id="PF11974">
    <property type="entry name" value="bMG3"/>
    <property type="match status" value="1"/>
</dbReference>